<reference evidence="5 6" key="1">
    <citation type="submission" date="2016-10" db="EMBL/GenBank/DDBJ databases">
        <title>Lutibacter sp. LPB0138, isolated from marine gastropod.</title>
        <authorList>
            <person name="Kim E."/>
            <person name="Yi H."/>
        </authorList>
    </citation>
    <scope>NUCLEOTIDE SEQUENCE [LARGE SCALE GENOMIC DNA]</scope>
    <source>
        <strain evidence="5 6">LPB0138</strain>
    </source>
</reference>
<dbReference type="OrthoDB" id="154460at2"/>
<comment type="similarity">
    <text evidence="3">Belongs to the glycosyl hydrolase 5 (cellulase A) family.</text>
</comment>
<keyword evidence="1 3" id="KW-0378">Hydrolase</keyword>
<accession>A0A1D8PAK0</accession>
<dbReference type="Proteomes" id="UP000176050">
    <property type="component" value="Chromosome"/>
</dbReference>
<dbReference type="PANTHER" id="PTHR34142:SF1">
    <property type="entry name" value="GLYCOSIDE HYDROLASE FAMILY 5 DOMAIN-CONTAINING PROTEIN"/>
    <property type="match status" value="1"/>
</dbReference>
<name>A0A1D8PAK0_9FLAO</name>
<dbReference type="PANTHER" id="PTHR34142">
    <property type="entry name" value="ENDO-BETA-1,4-GLUCANASE A"/>
    <property type="match status" value="1"/>
</dbReference>
<dbReference type="RefSeq" id="WP_070237747.1">
    <property type="nucleotide sequence ID" value="NZ_CP017478.1"/>
</dbReference>
<dbReference type="GO" id="GO:0000272">
    <property type="term" value="P:polysaccharide catabolic process"/>
    <property type="evidence" value="ECO:0007669"/>
    <property type="project" value="InterPro"/>
</dbReference>
<dbReference type="Gene3D" id="3.20.20.80">
    <property type="entry name" value="Glycosidases"/>
    <property type="match status" value="1"/>
</dbReference>
<evidence type="ECO:0000313" key="5">
    <source>
        <dbReference type="EMBL" id="AOW21587.1"/>
    </source>
</evidence>
<dbReference type="GO" id="GO:0004553">
    <property type="term" value="F:hydrolase activity, hydrolyzing O-glycosyl compounds"/>
    <property type="evidence" value="ECO:0007669"/>
    <property type="project" value="InterPro"/>
</dbReference>
<keyword evidence="2 3" id="KW-0326">Glycosidase</keyword>
<sequence length="354" mass="41277">MFINNNFLQKLCFLGLVFLLISCNSKSKETSPILIHKEQSIVINDEKTPIELYGQLSVKGTKILDQFKNPVQLRGMSFFWSQWISKYYNIETLKWLKEDWRCNVVRIPLGIEVEGFLENPKKEKEKVFKMIDAAIELGMYIIIDWHDHNAENHLKESKEFFEEVAKRYGKYPNVIYEVYNAPLDNVSWSKVIKPYHEKLIKTIRKYDADNIIICGTRTWSQQIEEVADDLIDADNIVYGLHFYSSTHKQDIRDRTFRAIEKGVPVFVSEFGTSEASGDGFLDKTETELWWDFLDKNDISWVNWSISDKNETTSALKGGASDRGNWDIDEITVSGQLVREELRKKNPVPKKRALQ</sequence>
<evidence type="ECO:0000256" key="3">
    <source>
        <dbReference type="RuleBase" id="RU361153"/>
    </source>
</evidence>
<evidence type="ECO:0000256" key="2">
    <source>
        <dbReference type="ARBA" id="ARBA00023295"/>
    </source>
</evidence>
<evidence type="ECO:0000259" key="4">
    <source>
        <dbReference type="Pfam" id="PF00150"/>
    </source>
</evidence>
<dbReference type="SUPFAM" id="SSF51445">
    <property type="entry name" value="(Trans)glycosidases"/>
    <property type="match status" value="1"/>
</dbReference>
<evidence type="ECO:0000313" key="6">
    <source>
        <dbReference type="Proteomes" id="UP000176050"/>
    </source>
</evidence>
<proteinExistence type="inferred from homology"/>
<dbReference type="KEGG" id="lul:LPB138_13260"/>
<dbReference type="EMBL" id="CP017478">
    <property type="protein sequence ID" value="AOW21587.1"/>
    <property type="molecule type" value="Genomic_DNA"/>
</dbReference>
<dbReference type="InterPro" id="IPR017853">
    <property type="entry name" value="GH"/>
</dbReference>
<dbReference type="STRING" id="1850246.LPB138_13260"/>
<evidence type="ECO:0000256" key="1">
    <source>
        <dbReference type="ARBA" id="ARBA00022801"/>
    </source>
</evidence>
<dbReference type="Pfam" id="PF00150">
    <property type="entry name" value="Cellulase"/>
    <property type="match status" value="1"/>
</dbReference>
<dbReference type="InterPro" id="IPR001547">
    <property type="entry name" value="Glyco_hydro_5"/>
</dbReference>
<keyword evidence="6" id="KW-1185">Reference proteome</keyword>
<gene>
    <name evidence="5" type="ORF">LPB138_13260</name>
</gene>
<protein>
    <submittedName>
        <fullName evidence="5">Glycoside hydrolase</fullName>
    </submittedName>
</protein>
<organism evidence="5 6">
    <name type="scientific">Urechidicola croceus</name>
    <dbReference type="NCBI Taxonomy" id="1850246"/>
    <lineage>
        <taxon>Bacteria</taxon>
        <taxon>Pseudomonadati</taxon>
        <taxon>Bacteroidota</taxon>
        <taxon>Flavobacteriia</taxon>
        <taxon>Flavobacteriales</taxon>
        <taxon>Flavobacteriaceae</taxon>
        <taxon>Urechidicola</taxon>
    </lineage>
</organism>
<feature type="domain" description="Glycoside hydrolase family 5" evidence="4">
    <location>
        <begin position="65"/>
        <end position="309"/>
    </location>
</feature>
<dbReference type="AlphaFoldDB" id="A0A1D8PAK0"/>